<dbReference type="InterPro" id="IPR006132">
    <property type="entry name" value="Asp/Orn_carbamoyltranf_P-bd"/>
</dbReference>
<comment type="pathway">
    <text evidence="1">Amino-acid biosynthesis; L-arginine biosynthesis; L-arginine from L-ornithine and carbamoyl phosphate: step 1/3.</text>
</comment>
<evidence type="ECO:0000256" key="1">
    <source>
        <dbReference type="ARBA" id="ARBA00004975"/>
    </source>
</evidence>
<dbReference type="InterPro" id="IPR036901">
    <property type="entry name" value="Asp/Orn_carbamoylTrfase_sf"/>
</dbReference>
<keyword evidence="5 7" id="KW-0808">Transferase</keyword>
<dbReference type="PRINTS" id="PR00100">
    <property type="entry name" value="AOTCASE"/>
</dbReference>
<dbReference type="NCBIfam" id="TIGR00658">
    <property type="entry name" value="orni_carb_tr"/>
    <property type="match status" value="1"/>
</dbReference>
<reference evidence="10 11" key="1">
    <citation type="submission" date="2020-08" db="EMBL/GenBank/DDBJ databases">
        <title>A Genomic Blueprint of the Chicken Gut Microbiome.</title>
        <authorList>
            <person name="Gilroy R."/>
            <person name="Ravi A."/>
            <person name="Getino M."/>
            <person name="Pursley I."/>
            <person name="Horton D.L."/>
            <person name="Alikhan N.-F."/>
            <person name="Baker D."/>
            <person name="Gharbi K."/>
            <person name="Hall N."/>
            <person name="Watson M."/>
            <person name="Adriaenssens E.M."/>
            <person name="Foster-Nyarko E."/>
            <person name="Jarju S."/>
            <person name="Secka A."/>
            <person name="Antonio M."/>
            <person name="Oren A."/>
            <person name="Chaudhuri R."/>
            <person name="La Ragione R.M."/>
            <person name="Hildebrand F."/>
            <person name="Pallen M.J."/>
        </authorList>
    </citation>
    <scope>NUCLEOTIDE SEQUENCE [LARGE SCALE GENOMIC DNA]</scope>
    <source>
        <strain evidence="10 11">Sa1YVA5</strain>
    </source>
</reference>
<comment type="catalytic activity">
    <reaction evidence="6 7">
        <text>carbamoyl phosphate + L-ornithine = L-citrulline + phosphate + H(+)</text>
        <dbReference type="Rhea" id="RHEA:19513"/>
        <dbReference type="ChEBI" id="CHEBI:15378"/>
        <dbReference type="ChEBI" id="CHEBI:43474"/>
        <dbReference type="ChEBI" id="CHEBI:46911"/>
        <dbReference type="ChEBI" id="CHEBI:57743"/>
        <dbReference type="ChEBI" id="CHEBI:58228"/>
        <dbReference type="EC" id="2.1.3.3"/>
    </reaction>
</comment>
<comment type="subcellular location">
    <subcellularLocation>
        <location evidence="7">Cytoplasm</location>
    </subcellularLocation>
</comment>
<dbReference type="Gene3D" id="3.40.50.1370">
    <property type="entry name" value="Aspartate/ornithine carbamoyltransferase"/>
    <property type="match status" value="2"/>
</dbReference>
<dbReference type="GO" id="GO:0016597">
    <property type="term" value="F:amino acid binding"/>
    <property type="evidence" value="ECO:0007669"/>
    <property type="project" value="InterPro"/>
</dbReference>
<organism evidence="10 11">
    <name type="scientific">Corynebacterium gallinarum</name>
    <dbReference type="NCBI Taxonomy" id="2762214"/>
    <lineage>
        <taxon>Bacteria</taxon>
        <taxon>Bacillati</taxon>
        <taxon>Actinomycetota</taxon>
        <taxon>Actinomycetes</taxon>
        <taxon>Mycobacteriales</taxon>
        <taxon>Corynebacteriaceae</taxon>
        <taxon>Corynebacterium</taxon>
    </lineage>
</organism>
<feature type="binding site" evidence="7">
    <location>
        <begin position="237"/>
        <end position="238"/>
    </location>
    <ligand>
        <name>L-ornithine</name>
        <dbReference type="ChEBI" id="CHEBI:46911"/>
    </ligand>
</feature>
<feature type="binding site" evidence="7">
    <location>
        <position position="81"/>
    </location>
    <ligand>
        <name>carbamoyl phosphate</name>
        <dbReference type="ChEBI" id="CHEBI:58228"/>
    </ligand>
</feature>
<dbReference type="Proteomes" id="UP000650224">
    <property type="component" value="Unassembled WGS sequence"/>
</dbReference>
<dbReference type="InterPro" id="IPR024904">
    <property type="entry name" value="OTCase_ArgI"/>
</dbReference>
<evidence type="ECO:0000256" key="5">
    <source>
        <dbReference type="ARBA" id="ARBA00022679"/>
    </source>
</evidence>
<dbReference type="Pfam" id="PF00185">
    <property type="entry name" value="OTCace"/>
    <property type="match status" value="1"/>
</dbReference>
<feature type="domain" description="Aspartate/ornithine carbamoyltransferase Asp/Orn-binding" evidence="8">
    <location>
        <begin position="157"/>
        <end position="312"/>
    </location>
</feature>
<dbReference type="GO" id="GO:0005737">
    <property type="term" value="C:cytoplasm"/>
    <property type="evidence" value="ECO:0007669"/>
    <property type="project" value="UniProtKB-SubCell"/>
</dbReference>
<dbReference type="AlphaFoldDB" id="A0A8I0LDA1"/>
<dbReference type="FunFam" id="3.40.50.1370:FF:000008">
    <property type="entry name" value="Ornithine carbamoyltransferase"/>
    <property type="match status" value="1"/>
</dbReference>
<evidence type="ECO:0000259" key="8">
    <source>
        <dbReference type="Pfam" id="PF00185"/>
    </source>
</evidence>
<keyword evidence="11" id="KW-1185">Reference proteome</keyword>
<accession>A0A8I0LDA1</accession>
<dbReference type="GO" id="GO:0019240">
    <property type="term" value="P:citrulline biosynthetic process"/>
    <property type="evidence" value="ECO:0007669"/>
    <property type="project" value="TreeGrafter"/>
</dbReference>
<feature type="binding site" evidence="7">
    <location>
        <begin position="273"/>
        <end position="274"/>
    </location>
    <ligand>
        <name>carbamoyl phosphate</name>
        <dbReference type="ChEBI" id="CHEBI:58228"/>
    </ligand>
</feature>
<sequence length="318" mass="34174">MTNLNVRHFLADDDLTPAEQAEVLTLAAELKKNPLAKRPLEGPLSVAVLFDKTSTRTRFSFDAGIAHLGGHAIVVDSGSSQMGKGETLQDTGAVLSRYVEAIVWRTYAQSNLTDMAETATVPIVNALTDDLHPCQILADLQTIVENLSPEQGPAGLKGKKAVYLGDGDNNMANSYMIGFATAGMDISIIAPSGFQPKQVFVDRARARAQETGATVTVTDSLDEVAGADVVITDTWVSMGMENDGIDRTTPFVPYQVNDEIMARANDDAIFLHCLPAYRGSEVSASVIDGPASRVFDEAENRLHAQKALLVWLLENQPG</sequence>
<protein>
    <recommendedName>
        <fullName evidence="4 7">Ornithine carbamoyltransferase</fullName>
        <shortName evidence="7">OTCase</shortName>
        <ecNumber evidence="3 7">2.1.3.3</ecNumber>
    </recommendedName>
</protein>
<feature type="binding site" evidence="7">
    <location>
        <position position="233"/>
    </location>
    <ligand>
        <name>L-ornithine</name>
        <dbReference type="ChEBI" id="CHEBI:46911"/>
    </ligand>
</feature>
<keyword evidence="7" id="KW-0963">Cytoplasm</keyword>
<dbReference type="PANTHER" id="PTHR45753">
    <property type="entry name" value="ORNITHINE CARBAMOYLTRANSFERASE, MITOCHONDRIAL"/>
    <property type="match status" value="1"/>
</dbReference>
<dbReference type="PANTHER" id="PTHR45753:SF3">
    <property type="entry name" value="ORNITHINE TRANSCARBAMYLASE, MITOCHONDRIAL"/>
    <property type="match status" value="1"/>
</dbReference>
<dbReference type="PRINTS" id="PR00102">
    <property type="entry name" value="OTCASE"/>
</dbReference>
<dbReference type="PROSITE" id="PS00097">
    <property type="entry name" value="CARBAMOYLTRANSFERASE"/>
    <property type="match status" value="1"/>
</dbReference>
<dbReference type="EMBL" id="JACSPR010000015">
    <property type="protein sequence ID" value="MBD8031381.1"/>
    <property type="molecule type" value="Genomic_DNA"/>
</dbReference>
<dbReference type="HAMAP" id="MF_01109">
    <property type="entry name" value="OTCase"/>
    <property type="match status" value="1"/>
</dbReference>
<comment type="caution">
    <text evidence="10">The sequence shown here is derived from an EMBL/GenBank/DDBJ whole genome shotgun (WGS) entry which is preliminary data.</text>
</comment>
<dbReference type="InterPro" id="IPR002292">
    <property type="entry name" value="Orn/put_carbamltrans"/>
</dbReference>
<dbReference type="InterPro" id="IPR006131">
    <property type="entry name" value="Asp_carbamoyltransf_Asp/Orn-bd"/>
</dbReference>
<feature type="binding site" evidence="7">
    <location>
        <position position="301"/>
    </location>
    <ligand>
        <name>carbamoyl phosphate</name>
        <dbReference type="ChEBI" id="CHEBI:58228"/>
    </ligand>
</feature>
<evidence type="ECO:0000256" key="3">
    <source>
        <dbReference type="ARBA" id="ARBA00013007"/>
    </source>
</evidence>
<dbReference type="RefSeq" id="WP_191734605.1">
    <property type="nucleotide sequence ID" value="NZ_JACSPR010000015.1"/>
</dbReference>
<evidence type="ECO:0000256" key="6">
    <source>
        <dbReference type="ARBA" id="ARBA00048772"/>
    </source>
</evidence>
<evidence type="ECO:0000313" key="10">
    <source>
        <dbReference type="EMBL" id="MBD8031381.1"/>
    </source>
</evidence>
<feature type="binding site" evidence="7">
    <location>
        <position position="105"/>
    </location>
    <ligand>
        <name>carbamoyl phosphate</name>
        <dbReference type="ChEBI" id="CHEBI:58228"/>
    </ligand>
</feature>
<feature type="binding site" evidence="7">
    <location>
        <begin position="54"/>
        <end position="57"/>
    </location>
    <ligand>
        <name>carbamoyl phosphate</name>
        <dbReference type="ChEBI" id="CHEBI:58228"/>
    </ligand>
</feature>
<feature type="domain" description="Aspartate/ornithine carbamoyltransferase carbamoyl-P binding" evidence="9">
    <location>
        <begin position="7"/>
        <end position="145"/>
    </location>
</feature>
<name>A0A8I0LDA1_9CORY</name>
<comment type="similarity">
    <text evidence="2 7">Belongs to the aspartate/ornithine carbamoyltransferase superfamily. OTCase family.</text>
</comment>
<dbReference type="Pfam" id="PF02729">
    <property type="entry name" value="OTCace_N"/>
    <property type="match status" value="1"/>
</dbReference>
<dbReference type="NCBIfam" id="NF001986">
    <property type="entry name" value="PRK00779.1"/>
    <property type="match status" value="1"/>
</dbReference>
<evidence type="ECO:0000256" key="7">
    <source>
        <dbReference type="HAMAP-Rule" id="MF_01109"/>
    </source>
</evidence>
<gene>
    <name evidence="10" type="primary">argF</name>
    <name evidence="10" type="ORF">H9627_13850</name>
</gene>
<evidence type="ECO:0000256" key="2">
    <source>
        <dbReference type="ARBA" id="ARBA00007805"/>
    </source>
</evidence>
<evidence type="ECO:0000313" key="11">
    <source>
        <dbReference type="Proteomes" id="UP000650224"/>
    </source>
</evidence>
<feature type="binding site" evidence="7">
    <location>
        <position position="170"/>
    </location>
    <ligand>
        <name>L-ornithine</name>
        <dbReference type="ChEBI" id="CHEBI:46911"/>
    </ligand>
</feature>
<dbReference type="GO" id="GO:0004585">
    <property type="term" value="F:ornithine carbamoyltransferase activity"/>
    <property type="evidence" value="ECO:0007669"/>
    <property type="project" value="UniProtKB-UniRule"/>
</dbReference>
<feature type="binding site" evidence="7">
    <location>
        <begin position="132"/>
        <end position="135"/>
    </location>
    <ligand>
        <name>carbamoyl phosphate</name>
        <dbReference type="ChEBI" id="CHEBI:58228"/>
    </ligand>
</feature>
<dbReference type="GO" id="GO:0042450">
    <property type="term" value="P:L-arginine biosynthetic process via ornithine"/>
    <property type="evidence" value="ECO:0007669"/>
    <property type="project" value="UniProtKB-UniRule"/>
</dbReference>
<dbReference type="EC" id="2.1.3.3" evidence="3 7"/>
<dbReference type="InterPro" id="IPR006130">
    <property type="entry name" value="Asp/Orn_carbamoylTrfase"/>
</dbReference>
<evidence type="ECO:0000256" key="4">
    <source>
        <dbReference type="ARBA" id="ARBA00016634"/>
    </source>
</evidence>
<evidence type="ECO:0000259" key="9">
    <source>
        <dbReference type="Pfam" id="PF02729"/>
    </source>
</evidence>
<proteinExistence type="inferred from homology"/>
<dbReference type="SUPFAM" id="SSF53671">
    <property type="entry name" value="Aspartate/ornithine carbamoyltransferase"/>
    <property type="match status" value="1"/>
</dbReference>